<comment type="caution">
    <text evidence="2">The sequence shown here is derived from an EMBL/GenBank/DDBJ whole genome shotgun (WGS) entry which is preliminary data.</text>
</comment>
<organism evidence="2 3">
    <name type="scientific">Anisodus tanguticus</name>
    <dbReference type="NCBI Taxonomy" id="243964"/>
    <lineage>
        <taxon>Eukaryota</taxon>
        <taxon>Viridiplantae</taxon>
        <taxon>Streptophyta</taxon>
        <taxon>Embryophyta</taxon>
        <taxon>Tracheophyta</taxon>
        <taxon>Spermatophyta</taxon>
        <taxon>Magnoliopsida</taxon>
        <taxon>eudicotyledons</taxon>
        <taxon>Gunneridae</taxon>
        <taxon>Pentapetalae</taxon>
        <taxon>asterids</taxon>
        <taxon>lamiids</taxon>
        <taxon>Solanales</taxon>
        <taxon>Solanaceae</taxon>
        <taxon>Solanoideae</taxon>
        <taxon>Hyoscyameae</taxon>
        <taxon>Anisodus</taxon>
    </lineage>
</organism>
<gene>
    <name evidence="2" type="ORF">RND71_043093</name>
</gene>
<evidence type="ECO:0000313" key="3">
    <source>
        <dbReference type="Proteomes" id="UP001291623"/>
    </source>
</evidence>
<reference evidence="2" key="1">
    <citation type="submission" date="2023-12" db="EMBL/GenBank/DDBJ databases">
        <title>Genome assembly of Anisodus tanguticus.</title>
        <authorList>
            <person name="Wang Y.-J."/>
        </authorList>
    </citation>
    <scope>NUCLEOTIDE SEQUENCE</scope>
    <source>
        <strain evidence="2">KB-2021</strain>
        <tissue evidence="2">Leaf</tissue>
    </source>
</reference>
<name>A0AAE1USX7_9SOLA</name>
<dbReference type="EMBL" id="JAVYJV010000024">
    <property type="protein sequence ID" value="KAK4338606.1"/>
    <property type="molecule type" value="Genomic_DNA"/>
</dbReference>
<sequence length="85" mass="9612">MRETFLGVRSSIQEPAPSRTMPPGSPEGIFGSSWRESRCAPQLCFQNIVQRYISLFQFGASWLIPEVVFQSFQDTDHCSSSRPRG</sequence>
<keyword evidence="3" id="KW-1185">Reference proteome</keyword>
<feature type="region of interest" description="Disordered" evidence="1">
    <location>
        <begin position="1"/>
        <end position="30"/>
    </location>
</feature>
<dbReference type="AlphaFoldDB" id="A0AAE1USX7"/>
<accession>A0AAE1USX7</accession>
<protein>
    <submittedName>
        <fullName evidence="2">Uncharacterized protein</fullName>
    </submittedName>
</protein>
<dbReference type="Proteomes" id="UP001291623">
    <property type="component" value="Unassembled WGS sequence"/>
</dbReference>
<evidence type="ECO:0000313" key="2">
    <source>
        <dbReference type="EMBL" id="KAK4338606.1"/>
    </source>
</evidence>
<evidence type="ECO:0000256" key="1">
    <source>
        <dbReference type="SAM" id="MobiDB-lite"/>
    </source>
</evidence>
<proteinExistence type="predicted"/>